<dbReference type="InterPro" id="IPR036865">
    <property type="entry name" value="CRAL-TRIO_dom_sf"/>
</dbReference>
<protein>
    <recommendedName>
        <fullName evidence="4">CRAL-TRIO domain-containing protein</fullName>
    </recommendedName>
</protein>
<dbReference type="EMBL" id="CAICTM010002454">
    <property type="protein sequence ID" value="CAB9529296.1"/>
    <property type="molecule type" value="Genomic_DNA"/>
</dbReference>
<dbReference type="SUPFAM" id="SSF52087">
    <property type="entry name" value="CRAL/TRIO domain"/>
    <property type="match status" value="1"/>
</dbReference>
<organism evidence="2 3">
    <name type="scientific">Seminavis robusta</name>
    <dbReference type="NCBI Taxonomy" id="568900"/>
    <lineage>
        <taxon>Eukaryota</taxon>
        <taxon>Sar</taxon>
        <taxon>Stramenopiles</taxon>
        <taxon>Ochrophyta</taxon>
        <taxon>Bacillariophyta</taxon>
        <taxon>Bacillariophyceae</taxon>
        <taxon>Bacillariophycidae</taxon>
        <taxon>Naviculales</taxon>
        <taxon>Naviculaceae</taxon>
        <taxon>Seminavis</taxon>
    </lineage>
</organism>
<keyword evidence="3" id="KW-1185">Reference proteome</keyword>
<name>A0A9N8EXY4_9STRA</name>
<proteinExistence type="predicted"/>
<dbReference type="Proteomes" id="UP001153069">
    <property type="component" value="Unassembled WGS sequence"/>
</dbReference>
<accession>A0A9N8EXY4</accession>
<reference evidence="2" key="1">
    <citation type="submission" date="2020-06" db="EMBL/GenBank/DDBJ databases">
        <authorList>
            <consortium name="Plant Systems Biology data submission"/>
        </authorList>
    </citation>
    <scope>NUCLEOTIDE SEQUENCE</scope>
    <source>
        <strain evidence="2">D6</strain>
    </source>
</reference>
<evidence type="ECO:0000313" key="3">
    <source>
        <dbReference type="Proteomes" id="UP001153069"/>
    </source>
</evidence>
<evidence type="ECO:0008006" key="4">
    <source>
        <dbReference type="Google" id="ProtNLM"/>
    </source>
</evidence>
<dbReference type="AlphaFoldDB" id="A0A9N8EXY4"/>
<sequence>MMPDVGSDHGSDHAANDASNDKPPQKDLMRLSQAELDRAMAIKEAFQNDERLGGIPSDFMCVQYALCTADETLEFICQRAFLMQCFMEEYRIADTIEEGIDLFHQYTIQHPGNFLAVEYLPDQQNYFVITDGAAFYPSTIKTDDQWRTWIGSCYYWWQATFPDFQAMRIGHTQMWECDGASFDNFDANLAEKAKDLMLAYPKSQCAIYFLNSPTVVNIFWALWKRALPERERKTFILGHSIPGWEGQRIDSLYKQPTAEAAREKMVLNVYDFLQLRAKNEREFSLDKAAKALNQEDNETIG</sequence>
<feature type="region of interest" description="Disordered" evidence="1">
    <location>
        <begin position="1"/>
        <end position="26"/>
    </location>
</feature>
<evidence type="ECO:0000313" key="2">
    <source>
        <dbReference type="EMBL" id="CAB9529296.1"/>
    </source>
</evidence>
<gene>
    <name evidence="2" type="ORF">SEMRO_2456_G328210.1</name>
</gene>
<comment type="caution">
    <text evidence="2">The sequence shown here is derived from an EMBL/GenBank/DDBJ whole genome shotgun (WGS) entry which is preliminary data.</text>
</comment>
<evidence type="ECO:0000256" key="1">
    <source>
        <dbReference type="SAM" id="MobiDB-lite"/>
    </source>
</evidence>